<dbReference type="SUPFAM" id="SSF51905">
    <property type="entry name" value="FAD/NAD(P)-binding domain"/>
    <property type="match status" value="1"/>
</dbReference>
<protein>
    <submittedName>
        <fullName evidence="3">FAD-dependent oxidoreductase</fullName>
    </submittedName>
</protein>
<evidence type="ECO:0000256" key="1">
    <source>
        <dbReference type="SAM" id="MobiDB-lite"/>
    </source>
</evidence>
<dbReference type="EMBL" id="JBHUDX010000011">
    <property type="protein sequence ID" value="MFD1657464.1"/>
    <property type="molecule type" value="Genomic_DNA"/>
</dbReference>
<organism evidence="3 4">
    <name type="scientific">Streptomyces caeni</name>
    <dbReference type="NCBI Taxonomy" id="2307231"/>
    <lineage>
        <taxon>Bacteria</taxon>
        <taxon>Bacillati</taxon>
        <taxon>Actinomycetota</taxon>
        <taxon>Actinomycetes</taxon>
        <taxon>Kitasatosporales</taxon>
        <taxon>Streptomycetaceae</taxon>
        <taxon>Streptomyces</taxon>
    </lineage>
</organism>
<comment type="caution">
    <text evidence="3">The sequence shown here is derived from an EMBL/GenBank/DDBJ whole genome shotgun (WGS) entry which is preliminary data.</text>
</comment>
<dbReference type="RefSeq" id="WP_381078662.1">
    <property type="nucleotide sequence ID" value="NZ_JBHUDX010000011.1"/>
</dbReference>
<feature type="domain" description="Pyridine nucleotide-disulphide oxidoreductase N-terminal" evidence="2">
    <location>
        <begin position="1"/>
        <end position="64"/>
    </location>
</feature>
<sequence>MGGGVVACEAAAWLHGLGAEVTVVHRGEQLPARNEPFAGELVGEGLRESGVRLRLGRRLSRVQRPDARGTGQGRVHKGEVRVTSTTAPSSWPTGWSRRHGGPGSATTVPSVFSTATRPGVKGVRWSGAPNDRADAARRTCVTSSQASLRQEDGSTRHAHARSRGQRDEPRAPPAAGAPTREPGSGPQPPESCSGTMSIAPQGHSAAHSPHPLQ</sequence>
<reference evidence="4" key="1">
    <citation type="journal article" date="2019" name="Int. J. Syst. Evol. Microbiol.">
        <title>The Global Catalogue of Microorganisms (GCM) 10K type strain sequencing project: providing services to taxonomists for standard genome sequencing and annotation.</title>
        <authorList>
            <consortium name="The Broad Institute Genomics Platform"/>
            <consortium name="The Broad Institute Genome Sequencing Center for Infectious Disease"/>
            <person name="Wu L."/>
            <person name="Ma J."/>
        </authorList>
    </citation>
    <scope>NUCLEOTIDE SEQUENCE [LARGE SCALE GENOMIC DNA]</scope>
    <source>
        <strain evidence="4">CGMCC 1.12470</strain>
    </source>
</reference>
<feature type="compositionally biased region" description="Low complexity" evidence="1">
    <location>
        <begin position="173"/>
        <end position="183"/>
    </location>
</feature>
<proteinExistence type="predicted"/>
<name>A0ABW4IJG6_9ACTN</name>
<feature type="region of interest" description="Disordered" evidence="1">
    <location>
        <begin position="63"/>
        <end position="213"/>
    </location>
</feature>
<evidence type="ECO:0000313" key="3">
    <source>
        <dbReference type="EMBL" id="MFD1657464.1"/>
    </source>
</evidence>
<feature type="compositionally biased region" description="Polar residues" evidence="1">
    <location>
        <begin position="82"/>
        <end position="93"/>
    </location>
</feature>
<evidence type="ECO:0000313" key="4">
    <source>
        <dbReference type="Proteomes" id="UP001597261"/>
    </source>
</evidence>
<gene>
    <name evidence="3" type="ORF">ACFSL4_04255</name>
</gene>
<feature type="compositionally biased region" description="Polar residues" evidence="1">
    <location>
        <begin position="104"/>
        <end position="116"/>
    </location>
</feature>
<dbReference type="Gene3D" id="3.50.50.60">
    <property type="entry name" value="FAD/NAD(P)-binding domain"/>
    <property type="match status" value="1"/>
</dbReference>
<dbReference type="InterPro" id="IPR036188">
    <property type="entry name" value="FAD/NAD-bd_sf"/>
</dbReference>
<dbReference type="InterPro" id="IPR039648">
    <property type="entry name" value="DHPH_N"/>
</dbReference>
<dbReference type="Proteomes" id="UP001597261">
    <property type="component" value="Unassembled WGS sequence"/>
</dbReference>
<accession>A0ABW4IJG6</accession>
<keyword evidence="4" id="KW-1185">Reference proteome</keyword>
<evidence type="ECO:0000259" key="2">
    <source>
        <dbReference type="Pfam" id="PF00070"/>
    </source>
</evidence>
<dbReference type="Pfam" id="PF00070">
    <property type="entry name" value="Pyr_redox"/>
    <property type="match status" value="1"/>
</dbReference>